<accession>A0A9D4ELG7</accession>
<name>A0A9D4ELG7_DREPO</name>
<keyword evidence="2" id="KW-1185">Reference proteome</keyword>
<organism evidence="1 2">
    <name type="scientific">Dreissena polymorpha</name>
    <name type="common">Zebra mussel</name>
    <name type="synonym">Mytilus polymorpha</name>
    <dbReference type="NCBI Taxonomy" id="45954"/>
    <lineage>
        <taxon>Eukaryota</taxon>
        <taxon>Metazoa</taxon>
        <taxon>Spiralia</taxon>
        <taxon>Lophotrochozoa</taxon>
        <taxon>Mollusca</taxon>
        <taxon>Bivalvia</taxon>
        <taxon>Autobranchia</taxon>
        <taxon>Heteroconchia</taxon>
        <taxon>Euheterodonta</taxon>
        <taxon>Imparidentia</taxon>
        <taxon>Neoheterodontei</taxon>
        <taxon>Myida</taxon>
        <taxon>Dreissenoidea</taxon>
        <taxon>Dreissenidae</taxon>
        <taxon>Dreissena</taxon>
    </lineage>
</organism>
<proteinExistence type="predicted"/>
<reference evidence="1" key="1">
    <citation type="journal article" date="2019" name="bioRxiv">
        <title>The Genome of the Zebra Mussel, Dreissena polymorpha: A Resource for Invasive Species Research.</title>
        <authorList>
            <person name="McCartney M.A."/>
            <person name="Auch B."/>
            <person name="Kono T."/>
            <person name="Mallez S."/>
            <person name="Zhang Y."/>
            <person name="Obille A."/>
            <person name="Becker A."/>
            <person name="Abrahante J.E."/>
            <person name="Garbe J."/>
            <person name="Badalamenti J.P."/>
            <person name="Herman A."/>
            <person name="Mangelson H."/>
            <person name="Liachko I."/>
            <person name="Sullivan S."/>
            <person name="Sone E.D."/>
            <person name="Koren S."/>
            <person name="Silverstein K.A.T."/>
            <person name="Beckman K.B."/>
            <person name="Gohl D.M."/>
        </authorList>
    </citation>
    <scope>NUCLEOTIDE SEQUENCE</scope>
    <source>
        <strain evidence="1">Duluth1</strain>
        <tissue evidence="1">Whole animal</tissue>
    </source>
</reference>
<evidence type="ECO:0000313" key="2">
    <source>
        <dbReference type="Proteomes" id="UP000828390"/>
    </source>
</evidence>
<reference evidence="1" key="2">
    <citation type="submission" date="2020-11" db="EMBL/GenBank/DDBJ databases">
        <authorList>
            <person name="McCartney M.A."/>
            <person name="Auch B."/>
            <person name="Kono T."/>
            <person name="Mallez S."/>
            <person name="Becker A."/>
            <person name="Gohl D.M."/>
            <person name="Silverstein K.A.T."/>
            <person name="Koren S."/>
            <person name="Bechman K.B."/>
            <person name="Herman A."/>
            <person name="Abrahante J.E."/>
            <person name="Garbe J."/>
        </authorList>
    </citation>
    <scope>NUCLEOTIDE SEQUENCE</scope>
    <source>
        <strain evidence="1">Duluth1</strain>
        <tissue evidence="1">Whole animal</tissue>
    </source>
</reference>
<comment type="caution">
    <text evidence="1">The sequence shown here is derived from an EMBL/GenBank/DDBJ whole genome shotgun (WGS) entry which is preliminary data.</text>
</comment>
<sequence>MDLCDKSREPRHEKFTSLDTRTNYQKANREVRKKMKEAKEEWIEEQCVNIDTEIKTRTEVAERRPVSSRPVL</sequence>
<dbReference type="EMBL" id="JAIWYP010000008">
    <property type="protein sequence ID" value="KAH3780671.1"/>
    <property type="molecule type" value="Genomic_DNA"/>
</dbReference>
<evidence type="ECO:0000313" key="1">
    <source>
        <dbReference type="EMBL" id="KAH3780671.1"/>
    </source>
</evidence>
<protein>
    <submittedName>
        <fullName evidence="1">Uncharacterized protein</fullName>
    </submittedName>
</protein>
<gene>
    <name evidence="1" type="ORF">DPMN_158490</name>
</gene>
<dbReference type="AlphaFoldDB" id="A0A9D4ELG7"/>
<dbReference type="Proteomes" id="UP000828390">
    <property type="component" value="Unassembled WGS sequence"/>
</dbReference>